<dbReference type="NCBIfam" id="NF033484">
    <property type="entry name" value="Stp1_PP2C_phos"/>
    <property type="match status" value="1"/>
</dbReference>
<dbReference type="InterPro" id="IPR036457">
    <property type="entry name" value="PPM-type-like_dom_sf"/>
</dbReference>
<accession>A0A1G8G684</accession>
<dbReference type="SMART" id="SM00331">
    <property type="entry name" value="PP2C_SIG"/>
    <property type="match status" value="1"/>
</dbReference>
<dbReference type="InterPro" id="IPR001932">
    <property type="entry name" value="PPM-type_phosphatase-like_dom"/>
</dbReference>
<dbReference type="SMART" id="SM00332">
    <property type="entry name" value="PP2Cc"/>
    <property type="match status" value="1"/>
</dbReference>
<dbReference type="Gene3D" id="3.60.40.10">
    <property type="entry name" value="PPM-type phosphatase domain"/>
    <property type="match status" value="1"/>
</dbReference>
<sequence length="241" mass="26831">MIERISDIGNIRQLNEDTYGILEDEAFNLFLICDGMGGHNAGEVASALAKDTVLSFMRGIQKEEDLLPSLFKAITKANHEIYALSSKEKTMSGMGTTMTAALSHHGRLDVAHVGDSSLYVVYNNEIKKITKDHSYVQELVDLGKITEEDAKHHPNKNIITRAVGTNLHVEIESYTRQTDHEEIYLLCTDGLSDYLSAHEIFEKLSGSQDMHKSMMELVDMAKERGGRDNITLVIFGGEALK</sequence>
<dbReference type="RefSeq" id="WP_031572826.1">
    <property type="nucleotide sequence ID" value="NZ_FNDZ01000001.1"/>
</dbReference>
<proteinExistence type="predicted"/>
<dbReference type="CDD" id="cd00143">
    <property type="entry name" value="PP2Cc"/>
    <property type="match status" value="1"/>
</dbReference>
<dbReference type="Proteomes" id="UP000183255">
    <property type="component" value="Unassembled WGS sequence"/>
</dbReference>
<evidence type="ECO:0000259" key="1">
    <source>
        <dbReference type="PROSITE" id="PS51746"/>
    </source>
</evidence>
<evidence type="ECO:0000313" key="3">
    <source>
        <dbReference type="Proteomes" id="UP000183255"/>
    </source>
</evidence>
<dbReference type="GO" id="GO:0004722">
    <property type="term" value="F:protein serine/threonine phosphatase activity"/>
    <property type="evidence" value="ECO:0007669"/>
    <property type="project" value="InterPro"/>
</dbReference>
<feature type="domain" description="PPM-type phosphatase" evidence="1">
    <location>
        <begin position="1"/>
        <end position="237"/>
    </location>
</feature>
<protein>
    <submittedName>
        <fullName evidence="2">Protein phosphatase</fullName>
    </submittedName>
</protein>
<reference evidence="2 3" key="1">
    <citation type="submission" date="2016-10" db="EMBL/GenBank/DDBJ databases">
        <authorList>
            <person name="de Groot N.N."/>
        </authorList>
    </citation>
    <scope>NUCLEOTIDE SEQUENCE [LARGE SCALE GENOMIC DNA]</scope>
    <source>
        <strain evidence="2 3">CGMCC 1.5058</strain>
    </source>
</reference>
<dbReference type="PANTHER" id="PTHR13832:SF860">
    <property type="entry name" value="PROTEIN PHOSPHATASE PHPP"/>
    <property type="match status" value="1"/>
</dbReference>
<dbReference type="InterPro" id="IPR015655">
    <property type="entry name" value="PP2C"/>
</dbReference>
<dbReference type="SUPFAM" id="SSF81606">
    <property type="entry name" value="PP2C-like"/>
    <property type="match status" value="1"/>
</dbReference>
<organism evidence="2 3">
    <name type="scientific">Proteiniclasticum ruminis</name>
    <dbReference type="NCBI Taxonomy" id="398199"/>
    <lineage>
        <taxon>Bacteria</taxon>
        <taxon>Bacillati</taxon>
        <taxon>Bacillota</taxon>
        <taxon>Clostridia</taxon>
        <taxon>Eubacteriales</taxon>
        <taxon>Clostridiaceae</taxon>
        <taxon>Proteiniclasticum</taxon>
    </lineage>
</organism>
<gene>
    <name evidence="2" type="ORF">SAMN05421804_101155</name>
</gene>
<name>A0A1G8G684_9CLOT</name>
<evidence type="ECO:0000313" key="2">
    <source>
        <dbReference type="EMBL" id="SDH89914.1"/>
    </source>
</evidence>
<dbReference type="EMBL" id="FNDZ01000001">
    <property type="protein sequence ID" value="SDH89914.1"/>
    <property type="molecule type" value="Genomic_DNA"/>
</dbReference>
<dbReference type="PANTHER" id="PTHR13832">
    <property type="entry name" value="PROTEIN PHOSPHATASE 2C"/>
    <property type="match status" value="1"/>
</dbReference>
<dbReference type="AlphaFoldDB" id="A0A1G8G684"/>
<dbReference type="PROSITE" id="PS51746">
    <property type="entry name" value="PPM_2"/>
    <property type="match status" value="1"/>
</dbReference>
<dbReference type="Pfam" id="PF13672">
    <property type="entry name" value="PP2C_2"/>
    <property type="match status" value="1"/>
</dbReference>